<accession>A0AAD6IU65</accession>
<keyword evidence="3" id="KW-1185">Reference proteome</keyword>
<evidence type="ECO:0000256" key="1">
    <source>
        <dbReference type="SAM" id="MobiDB-lite"/>
    </source>
</evidence>
<feature type="region of interest" description="Disordered" evidence="1">
    <location>
        <begin position="445"/>
        <end position="519"/>
    </location>
</feature>
<feature type="compositionally biased region" description="Basic residues" evidence="1">
    <location>
        <begin position="466"/>
        <end position="480"/>
    </location>
</feature>
<evidence type="ECO:0000313" key="3">
    <source>
        <dbReference type="Proteomes" id="UP001221413"/>
    </source>
</evidence>
<dbReference type="EMBL" id="JAQGDS010000012">
    <property type="protein sequence ID" value="KAJ6256816.1"/>
    <property type="molecule type" value="Genomic_DNA"/>
</dbReference>
<protein>
    <recommendedName>
        <fullName evidence="4">F-box domain-containing protein</fullName>
    </recommendedName>
</protein>
<dbReference type="AlphaFoldDB" id="A0AAD6IU65"/>
<proteinExistence type="predicted"/>
<dbReference type="Proteomes" id="UP001221413">
    <property type="component" value="Unassembled WGS sequence"/>
</dbReference>
<sequence>MNRLPTDVLREVLDQLDPEYTDITSRMKFWTPRRNDFGSQTVMTDLRQFRLVCKRFAELGAQYLFRTIAHRYNSKSFKRLSDLADHPVFANHVKKFIYLMPYFYVQGAKDFTEFKRDFDDFDMQVGSYSAIFQEPLHCLEVFEEQRHLMNSGDDLKILKKAMKSFRSLQQVQILSVLGEKDSKLLDLAENYDEWDYVDCKWIPACQHAVDTMLQALNYGRPPVYSFVSPRLNPQSLLSLSPEVQVLGLSTWSQLTYLKLNFNHMSDRDWYYTQLENKIVMLSQFFETLFHTAQNLTELHIGFFPASPLRLQLEEVFHGAVWPKLRIFGIECWRLTAEEIINKVNAHAHTLRGIRLASIYLKEDSYWKDLVMTLKSLDLEWLSLDNIGYEKEFDSRRPAMQLFNLPPDDNDADDEESHITGHTVMSGASSSFDLGFNISLDGSNAGSRMGDAHSHAGESASSISHSRSSHSRSSTHRRGSRGGHETGSPTTSHSLNSVDIAGPSNASTNGHGSPNGDVHLIPVGVVERPGLNGKGVKIPKDPFEELENLDVDLEDNGMTVTELQMVHWERWVVGRDVYTGKKYLRDL</sequence>
<reference evidence="2" key="1">
    <citation type="submission" date="2023-01" db="EMBL/GenBank/DDBJ databases">
        <title>The chitinases involved in constricting ring structure development in the nematode-trapping fungus Drechslerella dactyloides.</title>
        <authorList>
            <person name="Wang R."/>
            <person name="Zhang L."/>
            <person name="Tang P."/>
            <person name="Li S."/>
            <person name="Liang L."/>
        </authorList>
    </citation>
    <scope>NUCLEOTIDE SEQUENCE</scope>
    <source>
        <strain evidence="2">YMF1.00031</strain>
    </source>
</reference>
<evidence type="ECO:0000313" key="2">
    <source>
        <dbReference type="EMBL" id="KAJ6256816.1"/>
    </source>
</evidence>
<evidence type="ECO:0008006" key="4">
    <source>
        <dbReference type="Google" id="ProtNLM"/>
    </source>
</evidence>
<name>A0AAD6IU65_DREDA</name>
<dbReference type="SUPFAM" id="SSF52047">
    <property type="entry name" value="RNI-like"/>
    <property type="match status" value="1"/>
</dbReference>
<gene>
    <name evidence="2" type="ORF">Dda_8684</name>
</gene>
<feature type="compositionally biased region" description="Low complexity" evidence="1">
    <location>
        <begin position="456"/>
        <end position="465"/>
    </location>
</feature>
<organism evidence="2 3">
    <name type="scientific">Drechslerella dactyloides</name>
    <name type="common">Nematode-trapping fungus</name>
    <name type="synonym">Arthrobotrys dactyloides</name>
    <dbReference type="NCBI Taxonomy" id="74499"/>
    <lineage>
        <taxon>Eukaryota</taxon>
        <taxon>Fungi</taxon>
        <taxon>Dikarya</taxon>
        <taxon>Ascomycota</taxon>
        <taxon>Pezizomycotina</taxon>
        <taxon>Orbiliomycetes</taxon>
        <taxon>Orbiliales</taxon>
        <taxon>Orbiliaceae</taxon>
        <taxon>Drechslerella</taxon>
    </lineage>
</organism>
<comment type="caution">
    <text evidence="2">The sequence shown here is derived from an EMBL/GenBank/DDBJ whole genome shotgun (WGS) entry which is preliminary data.</text>
</comment>